<dbReference type="SUPFAM" id="SSF53474">
    <property type="entry name" value="alpha/beta-Hydrolases"/>
    <property type="match status" value="1"/>
</dbReference>
<dbReference type="AlphaFoldDB" id="A0AAD5DKP3"/>
<organism evidence="1 2">
    <name type="scientific">Chlorella ohadii</name>
    <dbReference type="NCBI Taxonomy" id="2649997"/>
    <lineage>
        <taxon>Eukaryota</taxon>
        <taxon>Viridiplantae</taxon>
        <taxon>Chlorophyta</taxon>
        <taxon>core chlorophytes</taxon>
        <taxon>Trebouxiophyceae</taxon>
        <taxon>Chlorellales</taxon>
        <taxon>Chlorellaceae</taxon>
        <taxon>Chlorella clade</taxon>
        <taxon>Chlorella</taxon>
    </lineage>
</organism>
<protein>
    <submittedName>
        <fullName evidence="1">Uncharacterized protein</fullName>
    </submittedName>
</protein>
<dbReference type="InterPro" id="IPR029058">
    <property type="entry name" value="AB_hydrolase_fold"/>
</dbReference>
<name>A0AAD5DKP3_9CHLO</name>
<gene>
    <name evidence="1" type="ORF">COHA_009959</name>
</gene>
<sequence length="305" mass="32398">MAAHPCQAVLRMTDTLAPACVLPGAEPGWEHCLVDRPSSSACSAVITYDRPLGGLFQPTAETELSYFEAIMGWRNAANNTQYGGCFAGVFSNAPIGVAGHSMGGGLAAIQAGVHPHEIGAAVLIDPVDFTSQSRLVARRFLARYTKPVLLFHAAVHCMDRNRCVPPQDHRPSAAENAAWVAAGACEPDWWCCDWDDGKPGLETKTVLDMDATDGPTGFLDWLARFGLAGHTSFLEPGSIVFGGITCPAALDNSYIIADSVALATAFFESRLRGDRSAEDLAFAWAQTRPAAHLTMEHKGAAVAVA</sequence>
<reference evidence="1" key="1">
    <citation type="submission" date="2020-11" db="EMBL/GenBank/DDBJ databases">
        <title>Chlorella ohadii genome sequencing and assembly.</title>
        <authorList>
            <person name="Murik O."/>
            <person name="Treves H."/>
            <person name="Kedem I."/>
            <person name="Shotland Y."/>
            <person name="Kaplan A."/>
        </authorList>
    </citation>
    <scope>NUCLEOTIDE SEQUENCE</scope>
    <source>
        <strain evidence="1">1</strain>
    </source>
</reference>
<proteinExistence type="predicted"/>
<comment type="caution">
    <text evidence="1">The sequence shown here is derived from an EMBL/GenBank/DDBJ whole genome shotgun (WGS) entry which is preliminary data.</text>
</comment>
<dbReference type="EMBL" id="JADXDR010000202">
    <property type="protein sequence ID" value="KAI7836129.1"/>
    <property type="molecule type" value="Genomic_DNA"/>
</dbReference>
<dbReference type="Gene3D" id="3.40.50.1820">
    <property type="entry name" value="alpha/beta hydrolase"/>
    <property type="match status" value="1"/>
</dbReference>
<evidence type="ECO:0000313" key="2">
    <source>
        <dbReference type="Proteomes" id="UP001205105"/>
    </source>
</evidence>
<evidence type="ECO:0000313" key="1">
    <source>
        <dbReference type="EMBL" id="KAI7836129.1"/>
    </source>
</evidence>
<dbReference type="Proteomes" id="UP001205105">
    <property type="component" value="Unassembled WGS sequence"/>
</dbReference>
<accession>A0AAD5DKP3</accession>
<keyword evidence="2" id="KW-1185">Reference proteome</keyword>